<keyword evidence="1" id="KW-0378">Hydrolase</keyword>
<dbReference type="Gene3D" id="3.40.50.850">
    <property type="entry name" value="Isochorismatase-like"/>
    <property type="match status" value="1"/>
</dbReference>
<proteinExistence type="predicted"/>
<feature type="domain" description="Isochorismatase-like" evidence="2">
    <location>
        <begin position="5"/>
        <end position="148"/>
    </location>
</feature>
<dbReference type="GO" id="GO:0016787">
    <property type="term" value="F:hydrolase activity"/>
    <property type="evidence" value="ECO:0007669"/>
    <property type="project" value="UniProtKB-KW"/>
</dbReference>
<dbReference type="PANTHER" id="PTHR43540:SF1">
    <property type="entry name" value="ISOCHORISMATASE HYDROLASE"/>
    <property type="match status" value="1"/>
</dbReference>
<dbReference type="SUPFAM" id="SSF52499">
    <property type="entry name" value="Isochorismatase-like hydrolases"/>
    <property type="match status" value="1"/>
</dbReference>
<evidence type="ECO:0000256" key="1">
    <source>
        <dbReference type="ARBA" id="ARBA00022801"/>
    </source>
</evidence>
<sequence length="182" mass="19396">MSNRAIIVVDIQNDYFPGGKYTLDKIQQAAENARDVIDAARSKGDSVIHVQHIFPDPSAPFFIADTEGAEINPIVAPQPGETVVVKNHPNPFLNTDLKSRLDGAGIEEVVIVGAMSHMCIDATARAASDFGYKTSVVQDACATRDLEHGGITIPAAQVHAAMMSSLGFAYAAIIDAQDYIKG</sequence>
<evidence type="ECO:0000313" key="3">
    <source>
        <dbReference type="EMBL" id="TWI35949.1"/>
    </source>
</evidence>
<gene>
    <name evidence="3" type="ORF">IQ24_01308</name>
</gene>
<evidence type="ECO:0000313" key="4">
    <source>
        <dbReference type="Proteomes" id="UP000316225"/>
    </source>
</evidence>
<dbReference type="Pfam" id="PF00857">
    <property type="entry name" value="Isochorismatase"/>
    <property type="match status" value="1"/>
</dbReference>
<dbReference type="AlphaFoldDB" id="A0A562NUV4"/>
<accession>A0A562NUV4</accession>
<dbReference type="RefSeq" id="WP_145397002.1">
    <property type="nucleotide sequence ID" value="NZ_VLKU01000003.1"/>
</dbReference>
<dbReference type="InterPro" id="IPR036380">
    <property type="entry name" value="Isochorismatase-like_sf"/>
</dbReference>
<protein>
    <submittedName>
        <fullName evidence="3">Nicotinamidase-related amidase</fullName>
    </submittedName>
</protein>
<dbReference type="InterPro" id="IPR000868">
    <property type="entry name" value="Isochorismatase-like_dom"/>
</dbReference>
<comment type="caution">
    <text evidence="3">The sequence shown here is derived from an EMBL/GenBank/DDBJ whole genome shotgun (WGS) entry which is preliminary data.</text>
</comment>
<dbReference type="Proteomes" id="UP000316225">
    <property type="component" value="Unassembled WGS sequence"/>
</dbReference>
<dbReference type="OrthoDB" id="9794942at2"/>
<reference evidence="3 4" key="1">
    <citation type="journal article" date="2015" name="Stand. Genomic Sci.">
        <title>Genomic Encyclopedia of Bacterial and Archaeal Type Strains, Phase III: the genomes of soil and plant-associated and newly described type strains.</title>
        <authorList>
            <person name="Whitman W.B."/>
            <person name="Woyke T."/>
            <person name="Klenk H.P."/>
            <person name="Zhou Y."/>
            <person name="Lilburn T.G."/>
            <person name="Beck B.J."/>
            <person name="De Vos P."/>
            <person name="Vandamme P."/>
            <person name="Eisen J.A."/>
            <person name="Garrity G."/>
            <person name="Hugenholtz P."/>
            <person name="Kyrpides N.C."/>
        </authorList>
    </citation>
    <scope>NUCLEOTIDE SEQUENCE [LARGE SCALE GENOMIC DNA]</scope>
    <source>
        <strain evidence="3 4">CGMCC 1.5364</strain>
    </source>
</reference>
<dbReference type="PANTHER" id="PTHR43540">
    <property type="entry name" value="PEROXYUREIDOACRYLATE/UREIDOACRYLATE AMIDOHYDROLASE-RELATED"/>
    <property type="match status" value="1"/>
</dbReference>
<dbReference type="EMBL" id="VLKU01000003">
    <property type="protein sequence ID" value="TWI35949.1"/>
    <property type="molecule type" value="Genomic_DNA"/>
</dbReference>
<evidence type="ECO:0000259" key="2">
    <source>
        <dbReference type="Pfam" id="PF00857"/>
    </source>
</evidence>
<dbReference type="InterPro" id="IPR050272">
    <property type="entry name" value="Isochorismatase-like_hydrls"/>
</dbReference>
<organism evidence="3 4">
    <name type="scientific">Paracoccus sulfuroxidans</name>
    <dbReference type="NCBI Taxonomy" id="384678"/>
    <lineage>
        <taxon>Bacteria</taxon>
        <taxon>Pseudomonadati</taxon>
        <taxon>Pseudomonadota</taxon>
        <taxon>Alphaproteobacteria</taxon>
        <taxon>Rhodobacterales</taxon>
        <taxon>Paracoccaceae</taxon>
        <taxon>Paracoccus</taxon>
    </lineage>
</organism>
<keyword evidence="4" id="KW-1185">Reference proteome</keyword>
<dbReference type="CDD" id="cd01014">
    <property type="entry name" value="nicotinamidase_related"/>
    <property type="match status" value="1"/>
</dbReference>
<name>A0A562NUV4_9RHOB</name>